<dbReference type="GO" id="GO:0006406">
    <property type="term" value="P:mRNA export from nucleus"/>
    <property type="evidence" value="ECO:0007669"/>
    <property type="project" value="TreeGrafter"/>
</dbReference>
<proteinExistence type="predicted"/>
<dbReference type="PANTHER" id="PTHR18898">
    <property type="entry name" value="NUCLEOPROTEIN TPR-RELATED"/>
    <property type="match status" value="1"/>
</dbReference>
<feature type="non-terminal residue" evidence="2">
    <location>
        <position position="1"/>
    </location>
</feature>
<dbReference type="Pfam" id="PF25481">
    <property type="entry name" value="Nucleoprot-TPR"/>
    <property type="match status" value="1"/>
</dbReference>
<dbReference type="PANTHER" id="PTHR18898:SF2">
    <property type="entry name" value="NUCLEOPROTEIN TPR"/>
    <property type="match status" value="1"/>
</dbReference>
<comment type="caution">
    <text evidence="2">The sequence shown here is derived from an EMBL/GenBank/DDBJ whole genome shotgun (WGS) entry which is preliminary data.</text>
</comment>
<dbReference type="GO" id="GO:0017056">
    <property type="term" value="F:structural constituent of nuclear pore"/>
    <property type="evidence" value="ECO:0007669"/>
    <property type="project" value="TreeGrafter"/>
</dbReference>
<dbReference type="InterPro" id="IPR057577">
    <property type="entry name" value="Nucleoprot-TPR/MLP1_dom"/>
</dbReference>
<evidence type="ECO:0000259" key="1">
    <source>
        <dbReference type="Pfam" id="PF25481"/>
    </source>
</evidence>
<reference evidence="2 3" key="1">
    <citation type="journal article" date="2020" name="IScience">
        <title>Genome Sequencing of the Endangered Kingdonia uniflora (Circaeasteraceae, Ranunculales) Reveals Potential Mechanisms of Evolutionary Specialization.</title>
        <authorList>
            <person name="Sun Y."/>
            <person name="Deng T."/>
            <person name="Zhang A."/>
            <person name="Moore M.J."/>
            <person name="Landis J.B."/>
            <person name="Lin N."/>
            <person name="Zhang H."/>
            <person name="Zhang X."/>
            <person name="Huang J."/>
            <person name="Zhang X."/>
            <person name="Sun H."/>
            <person name="Wang H."/>
        </authorList>
    </citation>
    <scope>NUCLEOTIDE SEQUENCE [LARGE SCALE GENOMIC DNA]</scope>
    <source>
        <strain evidence="2">TB1705</strain>
        <tissue evidence="2">Leaf</tissue>
    </source>
</reference>
<dbReference type="EMBL" id="JACGCM010000882">
    <property type="protein sequence ID" value="KAF6164881.1"/>
    <property type="molecule type" value="Genomic_DNA"/>
</dbReference>
<accession>A0A7J7NCA6</accession>
<dbReference type="AlphaFoldDB" id="A0A7J7NCA6"/>
<evidence type="ECO:0000313" key="3">
    <source>
        <dbReference type="Proteomes" id="UP000541444"/>
    </source>
</evidence>
<protein>
    <recommendedName>
        <fullName evidence="1">Nucleoprotein TPR/MPL1 domain-containing protein</fullName>
    </recommendedName>
</protein>
<sequence length="76" mass="8587">RTHADLEINISAKLANVERQFEEYSSSLKWSKDRVVELETKLIYVQEKFCSSKDAAAANEEHLSVEISTVSQTGNI</sequence>
<name>A0A7J7NCA6_9MAGN</name>
<gene>
    <name evidence="2" type="ORF">GIB67_017084</name>
</gene>
<feature type="domain" description="Nucleoprotein TPR/MPL1" evidence="1">
    <location>
        <begin position="1"/>
        <end position="38"/>
    </location>
</feature>
<dbReference type="OrthoDB" id="343070at2759"/>
<keyword evidence="3" id="KW-1185">Reference proteome</keyword>
<dbReference type="GO" id="GO:0005643">
    <property type="term" value="C:nuclear pore"/>
    <property type="evidence" value="ECO:0007669"/>
    <property type="project" value="TreeGrafter"/>
</dbReference>
<evidence type="ECO:0000313" key="2">
    <source>
        <dbReference type="EMBL" id="KAF6164881.1"/>
    </source>
</evidence>
<dbReference type="Proteomes" id="UP000541444">
    <property type="component" value="Unassembled WGS sequence"/>
</dbReference>
<organism evidence="2 3">
    <name type="scientific">Kingdonia uniflora</name>
    <dbReference type="NCBI Taxonomy" id="39325"/>
    <lineage>
        <taxon>Eukaryota</taxon>
        <taxon>Viridiplantae</taxon>
        <taxon>Streptophyta</taxon>
        <taxon>Embryophyta</taxon>
        <taxon>Tracheophyta</taxon>
        <taxon>Spermatophyta</taxon>
        <taxon>Magnoliopsida</taxon>
        <taxon>Ranunculales</taxon>
        <taxon>Circaeasteraceae</taxon>
        <taxon>Kingdonia</taxon>
    </lineage>
</organism>